<protein>
    <submittedName>
        <fullName evidence="1">Uncharacterized protein</fullName>
    </submittedName>
</protein>
<dbReference type="RefSeq" id="XP_007605357.1">
    <property type="nucleotide sequence ID" value="XM_007605295.1"/>
</dbReference>
<dbReference type="OMA" id="VICIQNT"/>
<proteinExistence type="predicted"/>
<dbReference type="VEuPathDB" id="MicrosporidiaDB:VICG_01912"/>
<dbReference type="HOGENOM" id="CLU_121572_0_0_1"/>
<dbReference type="EMBL" id="JH370151">
    <property type="protein sequence ID" value="ELA41030.1"/>
    <property type="molecule type" value="Genomic_DNA"/>
</dbReference>
<sequence>MKFLEIGSIIKTNALLSRLQAFDPRRSLEIEAYSCKQTREQKKHKTIPKPLRFYVSALELAFPYYDFSTMTKESFRNISHGMLKNELSFVFFTMYKNHEDVEEFVSYLDALLEQCVDVKRAQFFIVEDNMLDDLDFHRIFMVYDKRKRRVLIIKSILEKEAEVAQ</sequence>
<accession>L2GKJ6</accession>
<reference evidence="2" key="1">
    <citation type="submission" date="2011-05" db="EMBL/GenBank/DDBJ databases">
        <title>The genome sequence of Vittaforma corneae strain ATCC 50505.</title>
        <authorList>
            <consortium name="The Broad Institute Genome Sequencing Platform"/>
            <person name="Cuomo C."/>
            <person name="Didier E."/>
            <person name="Bowers L."/>
            <person name="Young S.K."/>
            <person name="Zeng Q."/>
            <person name="Gargeya S."/>
            <person name="Fitzgerald M."/>
            <person name="Haas B."/>
            <person name="Abouelleil A."/>
            <person name="Alvarado L."/>
            <person name="Arachchi H.M."/>
            <person name="Berlin A."/>
            <person name="Chapman S.B."/>
            <person name="Gearin G."/>
            <person name="Goldberg J."/>
            <person name="Griggs A."/>
            <person name="Gujja S."/>
            <person name="Hansen M."/>
            <person name="Heiman D."/>
            <person name="Howarth C."/>
            <person name="Larimer J."/>
            <person name="Lui A."/>
            <person name="MacDonald P.J.P."/>
            <person name="McCowen C."/>
            <person name="Montmayeur A."/>
            <person name="Murphy C."/>
            <person name="Neiman D."/>
            <person name="Pearson M."/>
            <person name="Priest M."/>
            <person name="Roberts A."/>
            <person name="Saif S."/>
            <person name="Shea T."/>
            <person name="Sisk P."/>
            <person name="Stolte C."/>
            <person name="Sykes S."/>
            <person name="Wortman J."/>
            <person name="Nusbaum C."/>
            <person name="Birren B."/>
        </authorList>
    </citation>
    <scope>NUCLEOTIDE SEQUENCE [LARGE SCALE GENOMIC DNA]</scope>
    <source>
        <strain evidence="2">ATCC 50505</strain>
    </source>
</reference>
<dbReference type="Proteomes" id="UP000011082">
    <property type="component" value="Unassembled WGS sequence"/>
</dbReference>
<dbReference type="OrthoDB" id="277029at2759"/>
<dbReference type="InterPro" id="IPR038564">
    <property type="entry name" value="Maf1_sf"/>
</dbReference>
<name>L2GKJ6_VITCO</name>
<evidence type="ECO:0000313" key="2">
    <source>
        <dbReference type="Proteomes" id="UP000011082"/>
    </source>
</evidence>
<dbReference type="GeneID" id="19882622"/>
<gene>
    <name evidence="1" type="ORF">VICG_01912</name>
</gene>
<dbReference type="AlphaFoldDB" id="L2GKJ6"/>
<dbReference type="Gene3D" id="3.40.1000.50">
    <property type="entry name" value="Repressor of RNA polymerase III transcription Maf1"/>
    <property type="match status" value="1"/>
</dbReference>
<dbReference type="InParanoid" id="L2GKJ6"/>
<organism evidence="1 2">
    <name type="scientific">Vittaforma corneae (strain ATCC 50505)</name>
    <name type="common">Microsporidian parasite</name>
    <name type="synonym">Nosema corneum</name>
    <dbReference type="NCBI Taxonomy" id="993615"/>
    <lineage>
        <taxon>Eukaryota</taxon>
        <taxon>Fungi</taxon>
        <taxon>Fungi incertae sedis</taxon>
        <taxon>Microsporidia</taxon>
        <taxon>Nosematidae</taxon>
        <taxon>Vittaforma</taxon>
    </lineage>
</organism>
<dbReference type="STRING" id="993615.L2GKJ6"/>
<keyword evidence="2" id="KW-1185">Reference proteome</keyword>
<evidence type="ECO:0000313" key="1">
    <source>
        <dbReference type="EMBL" id="ELA41030.1"/>
    </source>
</evidence>